<dbReference type="InterPro" id="IPR002219">
    <property type="entry name" value="PKC_DAG/PE"/>
</dbReference>
<dbReference type="SMART" id="SM00109">
    <property type="entry name" value="C1"/>
    <property type="match status" value="1"/>
</dbReference>
<dbReference type="PROSITE" id="PS50081">
    <property type="entry name" value="ZF_DAG_PE_2"/>
    <property type="match status" value="1"/>
</dbReference>
<dbReference type="PANTHER" id="PTHR22968">
    <property type="entry name" value="PROTEIN KINASE C, MU"/>
    <property type="match status" value="1"/>
</dbReference>
<dbReference type="Proteomes" id="UP000270296">
    <property type="component" value="Unassembled WGS sequence"/>
</dbReference>
<dbReference type="Gene3D" id="2.60.40.150">
    <property type="entry name" value="C2 domain"/>
    <property type="match status" value="1"/>
</dbReference>
<dbReference type="SUPFAM" id="SSF49562">
    <property type="entry name" value="C2 domain (Calcium/lipid-binding domain, CaLB)"/>
    <property type="match status" value="1"/>
</dbReference>
<sequence length="261" mass="29908">METNVRIKLIKIDLPEHFRVTDCRFDLQCAVNIKERVENETHSSQLVQQGRTFFPEWKRCFDVCMSPDRVIQIIVMDGERPIADAMVRLQDVVDVCKDDEAAAIWIKLRTAGRLLAQVKLFKGNSRPETESIGSSGSSSGYSHGIARRRGAIRHEKQHQILGHAFVATFFRQPTFCSICSLFVWGINKQGYQCVYCNCAVHKKCHSKILTRCPGSAAQTTETKVSKYVHITLLHVHYLSRWLNYSISLIRLLFSDYSIRDI</sequence>
<dbReference type="Pfam" id="PF00130">
    <property type="entry name" value="C1_1"/>
    <property type="match status" value="1"/>
</dbReference>
<organism evidence="6">
    <name type="scientific">Soboliphyme baturini</name>
    <dbReference type="NCBI Taxonomy" id="241478"/>
    <lineage>
        <taxon>Eukaryota</taxon>
        <taxon>Metazoa</taxon>
        <taxon>Ecdysozoa</taxon>
        <taxon>Nematoda</taxon>
        <taxon>Enoplea</taxon>
        <taxon>Dorylaimia</taxon>
        <taxon>Dioctophymatida</taxon>
        <taxon>Dioctophymatoidea</taxon>
        <taxon>Soboliphymatidae</taxon>
        <taxon>Soboliphyme</taxon>
    </lineage>
</organism>
<evidence type="ECO:0000256" key="1">
    <source>
        <dbReference type="ARBA" id="ARBA00022723"/>
    </source>
</evidence>
<evidence type="ECO:0000259" key="3">
    <source>
        <dbReference type="PROSITE" id="PS50081"/>
    </source>
</evidence>
<reference evidence="4 5" key="2">
    <citation type="submission" date="2018-11" db="EMBL/GenBank/DDBJ databases">
        <authorList>
            <consortium name="Pathogen Informatics"/>
        </authorList>
    </citation>
    <scope>NUCLEOTIDE SEQUENCE [LARGE SCALE GENOMIC DNA]</scope>
</reference>
<gene>
    <name evidence="4" type="ORF">SBAD_LOCUS11085</name>
</gene>
<dbReference type="Gene3D" id="3.30.60.20">
    <property type="match status" value="1"/>
</dbReference>
<evidence type="ECO:0000313" key="4">
    <source>
        <dbReference type="EMBL" id="VDP36964.1"/>
    </source>
</evidence>
<keyword evidence="2" id="KW-0862">Zinc</keyword>
<name>A0A183J5D7_9BILA</name>
<dbReference type="WBParaSite" id="SBAD_0001146301-mRNA-1">
    <property type="protein sequence ID" value="SBAD_0001146301-mRNA-1"/>
    <property type="gene ID" value="SBAD_0001146301"/>
</dbReference>
<dbReference type="GO" id="GO:0005829">
    <property type="term" value="C:cytosol"/>
    <property type="evidence" value="ECO:0007669"/>
    <property type="project" value="TreeGrafter"/>
</dbReference>
<dbReference type="GO" id="GO:0008270">
    <property type="term" value="F:zinc ion binding"/>
    <property type="evidence" value="ECO:0007669"/>
    <property type="project" value="UniProtKB-KW"/>
</dbReference>
<dbReference type="PANTHER" id="PTHR22968:SF26">
    <property type="entry name" value="SERINE_THREONINE-PROTEIN KINASE D3"/>
    <property type="match status" value="1"/>
</dbReference>
<dbReference type="CDD" id="cd20834">
    <property type="entry name" value="C1_nPKC_theta-like_rpt1"/>
    <property type="match status" value="1"/>
</dbReference>
<reference evidence="6" key="1">
    <citation type="submission" date="2016-06" db="UniProtKB">
        <authorList>
            <consortium name="WormBaseParasite"/>
        </authorList>
    </citation>
    <scope>IDENTIFICATION</scope>
</reference>
<keyword evidence="1" id="KW-0479">Metal-binding</keyword>
<dbReference type="GO" id="GO:0004674">
    <property type="term" value="F:protein serine/threonine kinase activity"/>
    <property type="evidence" value="ECO:0007669"/>
    <property type="project" value="UniProtKB-KW"/>
</dbReference>
<proteinExistence type="predicted"/>
<dbReference type="PRINTS" id="PR00008">
    <property type="entry name" value="DAGPEDOMAIN"/>
</dbReference>
<dbReference type="OrthoDB" id="63267at2759"/>
<accession>A0A183J5D7</accession>
<evidence type="ECO:0000313" key="6">
    <source>
        <dbReference type="WBParaSite" id="SBAD_0001146301-mRNA-1"/>
    </source>
</evidence>
<feature type="domain" description="Phorbol-ester/DAG-type" evidence="3">
    <location>
        <begin position="162"/>
        <end position="212"/>
    </location>
</feature>
<dbReference type="Pfam" id="PF21494">
    <property type="entry name" value="PKC_C2"/>
    <property type="match status" value="1"/>
</dbReference>
<dbReference type="FunFam" id="3.30.60.20:FF:000008">
    <property type="entry name" value="Protein kinase C theta"/>
    <property type="match status" value="1"/>
</dbReference>
<dbReference type="SUPFAM" id="SSF57889">
    <property type="entry name" value="Cysteine-rich domain"/>
    <property type="match status" value="1"/>
</dbReference>
<dbReference type="AlphaFoldDB" id="A0A183J5D7"/>
<dbReference type="InterPro" id="IPR020454">
    <property type="entry name" value="DAG/PE-bd"/>
</dbReference>
<dbReference type="GO" id="GO:0007200">
    <property type="term" value="P:phospholipase C-activating G protein-coupled receptor signaling pathway"/>
    <property type="evidence" value="ECO:0007669"/>
    <property type="project" value="TreeGrafter"/>
</dbReference>
<dbReference type="InterPro" id="IPR035892">
    <property type="entry name" value="C2_domain_sf"/>
</dbReference>
<dbReference type="InterPro" id="IPR046349">
    <property type="entry name" value="C1-like_sf"/>
</dbReference>
<evidence type="ECO:0000256" key="2">
    <source>
        <dbReference type="ARBA" id="ARBA00022833"/>
    </source>
</evidence>
<keyword evidence="5" id="KW-1185">Reference proteome</keyword>
<protein>
    <submittedName>
        <fullName evidence="6">Phorbol-ester/DAG-type domain-containing protein</fullName>
    </submittedName>
</protein>
<evidence type="ECO:0000313" key="5">
    <source>
        <dbReference type="Proteomes" id="UP000270296"/>
    </source>
</evidence>
<dbReference type="GO" id="GO:0035556">
    <property type="term" value="P:intracellular signal transduction"/>
    <property type="evidence" value="ECO:0007669"/>
    <property type="project" value="TreeGrafter"/>
</dbReference>
<dbReference type="GO" id="GO:0016020">
    <property type="term" value="C:membrane"/>
    <property type="evidence" value="ECO:0007669"/>
    <property type="project" value="UniProtKB-SubCell"/>
</dbReference>
<dbReference type="EMBL" id="UZAM01015049">
    <property type="protein sequence ID" value="VDP36964.1"/>
    <property type="molecule type" value="Genomic_DNA"/>
</dbReference>
<dbReference type="PROSITE" id="PS00479">
    <property type="entry name" value="ZF_DAG_PE_1"/>
    <property type="match status" value="1"/>
</dbReference>